<organism evidence="2 3">
    <name type="scientific">Castilleja foliolosa</name>
    <dbReference type="NCBI Taxonomy" id="1961234"/>
    <lineage>
        <taxon>Eukaryota</taxon>
        <taxon>Viridiplantae</taxon>
        <taxon>Streptophyta</taxon>
        <taxon>Embryophyta</taxon>
        <taxon>Tracheophyta</taxon>
        <taxon>Spermatophyta</taxon>
        <taxon>Magnoliopsida</taxon>
        <taxon>eudicotyledons</taxon>
        <taxon>Gunneridae</taxon>
        <taxon>Pentapetalae</taxon>
        <taxon>asterids</taxon>
        <taxon>lamiids</taxon>
        <taxon>Lamiales</taxon>
        <taxon>Orobanchaceae</taxon>
        <taxon>Pedicularideae</taxon>
        <taxon>Castillejinae</taxon>
        <taxon>Castilleja</taxon>
    </lineage>
</organism>
<evidence type="ECO:0000256" key="1">
    <source>
        <dbReference type="SAM" id="Coils"/>
    </source>
</evidence>
<dbReference type="EMBL" id="JAVIJP010000005">
    <property type="protein sequence ID" value="KAL3653550.1"/>
    <property type="molecule type" value="Genomic_DNA"/>
</dbReference>
<proteinExistence type="predicted"/>
<gene>
    <name evidence="2" type="ORF">CASFOL_003231</name>
</gene>
<protein>
    <submittedName>
        <fullName evidence="2">Uncharacterized protein</fullName>
    </submittedName>
</protein>
<feature type="coiled-coil region" evidence="1">
    <location>
        <begin position="83"/>
        <end position="110"/>
    </location>
</feature>
<comment type="caution">
    <text evidence="2">The sequence shown here is derived from an EMBL/GenBank/DDBJ whole genome shotgun (WGS) entry which is preliminary data.</text>
</comment>
<sequence>METKKCDINHLDADALLPPHKRLLAGLKKHVPEAHSLAPPTSCGADYTYDIHLNNLLQAHLSNPNLSNKEIAESSKLAAIKAAEIAETKRANAEQKAAKAAKAVSAAKSALALVATLEDEAAKELNDMDKGDNSNCGADEEMARNLHRAIKNSTSILKSPVGHKPKKMKVDTEGCVKEIDKVDLDNVNGKMGRVSLEKDGFSEPLNGLGKKKGRVKKKKLSLSICSFRDQTSPKDELKSCVGTSDNGTMPVETWKCKEFRTPARVSQNEVMQL</sequence>
<evidence type="ECO:0000313" key="3">
    <source>
        <dbReference type="Proteomes" id="UP001632038"/>
    </source>
</evidence>
<reference evidence="3" key="1">
    <citation type="journal article" date="2024" name="IScience">
        <title>Strigolactones Initiate the Formation of Haustorium-like Structures in Castilleja.</title>
        <authorList>
            <person name="Buerger M."/>
            <person name="Peterson D."/>
            <person name="Chory J."/>
        </authorList>
    </citation>
    <scope>NUCLEOTIDE SEQUENCE [LARGE SCALE GENOMIC DNA]</scope>
</reference>
<keyword evidence="3" id="KW-1185">Reference proteome</keyword>
<dbReference type="PANTHER" id="PTHR35477">
    <property type="entry name" value="OS06G0728500 PROTEIN"/>
    <property type="match status" value="1"/>
</dbReference>
<dbReference type="AlphaFoldDB" id="A0ABD3EGK0"/>
<dbReference type="PANTHER" id="PTHR35477:SF1">
    <property type="entry name" value="OS06G0728500 PROTEIN"/>
    <property type="match status" value="1"/>
</dbReference>
<accession>A0ABD3EGK0</accession>
<evidence type="ECO:0000313" key="2">
    <source>
        <dbReference type="EMBL" id="KAL3653550.1"/>
    </source>
</evidence>
<keyword evidence="1" id="KW-0175">Coiled coil</keyword>
<name>A0ABD3EGK0_9LAMI</name>
<dbReference type="Proteomes" id="UP001632038">
    <property type="component" value="Unassembled WGS sequence"/>
</dbReference>